<accession>A0A8J3J393</accession>
<comment type="caution">
    <text evidence="1">The sequence shown here is derived from an EMBL/GenBank/DDBJ whole genome shotgun (WGS) entry which is preliminary data.</text>
</comment>
<gene>
    <name evidence="1" type="ORF">Aru02nite_47040</name>
</gene>
<dbReference type="EMBL" id="BOMB01000027">
    <property type="protein sequence ID" value="GID13815.1"/>
    <property type="molecule type" value="Genomic_DNA"/>
</dbReference>
<dbReference type="AlphaFoldDB" id="A0A8J3J393"/>
<keyword evidence="2" id="KW-1185">Reference proteome</keyword>
<dbReference type="Proteomes" id="UP000612808">
    <property type="component" value="Unassembled WGS sequence"/>
</dbReference>
<name>A0A8J3J393_9ACTN</name>
<organism evidence="1 2">
    <name type="scientific">Actinocatenispora rupis</name>
    <dbReference type="NCBI Taxonomy" id="519421"/>
    <lineage>
        <taxon>Bacteria</taxon>
        <taxon>Bacillati</taxon>
        <taxon>Actinomycetota</taxon>
        <taxon>Actinomycetes</taxon>
        <taxon>Micromonosporales</taxon>
        <taxon>Micromonosporaceae</taxon>
        <taxon>Actinocatenispora</taxon>
    </lineage>
</organism>
<proteinExistence type="predicted"/>
<sequence length="192" mass="21315">MFHDPTSHTGPTGTTEGTGMATLITRHNMSVSAEDPAIALDSYPPLDTHIGPVIGNALRDIAATDTGVVYISTIQNMAHILVTVEVWDTEPKSDPAREGWHVLPTMDVEWPTRAVMLRAPYDVAGPNASIELPTTGLYRVSVAHRGRDEASERDRQLNQRLDALSLAEIRQVTSEYHDLEQYLIRMWRHAAH</sequence>
<reference evidence="1" key="1">
    <citation type="submission" date="2021-01" db="EMBL/GenBank/DDBJ databases">
        <title>Whole genome shotgun sequence of Actinocatenispora rupis NBRC 107355.</title>
        <authorList>
            <person name="Komaki H."/>
            <person name="Tamura T."/>
        </authorList>
    </citation>
    <scope>NUCLEOTIDE SEQUENCE</scope>
    <source>
        <strain evidence="1">NBRC 107355</strain>
    </source>
</reference>
<evidence type="ECO:0000313" key="1">
    <source>
        <dbReference type="EMBL" id="GID13815.1"/>
    </source>
</evidence>
<evidence type="ECO:0000313" key="2">
    <source>
        <dbReference type="Proteomes" id="UP000612808"/>
    </source>
</evidence>
<protein>
    <submittedName>
        <fullName evidence="1">Uncharacterized protein</fullName>
    </submittedName>
</protein>